<feature type="compositionally biased region" description="Low complexity" evidence="1">
    <location>
        <begin position="455"/>
        <end position="468"/>
    </location>
</feature>
<dbReference type="InterPro" id="IPR021950">
    <property type="entry name" value="Spt20"/>
</dbReference>
<reference evidence="2" key="1">
    <citation type="submission" date="2022-02" db="EMBL/GenBank/DDBJ databases">
        <authorList>
            <person name="Henning P.M."/>
            <person name="McCubbin A.G."/>
            <person name="Shore J.S."/>
        </authorList>
    </citation>
    <scope>NUCLEOTIDE SEQUENCE</scope>
    <source>
        <strain evidence="2">F60SS</strain>
        <tissue evidence="2">Leaves</tissue>
    </source>
</reference>
<feature type="compositionally biased region" description="Polar residues" evidence="1">
    <location>
        <begin position="278"/>
        <end position="287"/>
    </location>
</feature>
<dbReference type="PANTHER" id="PTHR13526">
    <property type="entry name" value="TRANSCRIPTION FACTOR SPT20 HOMOLOG"/>
    <property type="match status" value="1"/>
</dbReference>
<feature type="region of interest" description="Disordered" evidence="1">
    <location>
        <begin position="396"/>
        <end position="415"/>
    </location>
</feature>
<feature type="non-terminal residue" evidence="2">
    <location>
        <position position="540"/>
    </location>
</feature>
<name>A0A9Q0J7B1_9ROSI</name>
<dbReference type="AlphaFoldDB" id="A0A9Q0J7B1"/>
<keyword evidence="3" id="KW-1185">Reference proteome</keyword>
<dbReference type="GO" id="GO:0003712">
    <property type="term" value="F:transcription coregulator activity"/>
    <property type="evidence" value="ECO:0007669"/>
    <property type="project" value="InterPro"/>
</dbReference>
<dbReference type="Proteomes" id="UP001141552">
    <property type="component" value="Unassembled WGS sequence"/>
</dbReference>
<proteinExistence type="predicted"/>
<evidence type="ECO:0000313" key="3">
    <source>
        <dbReference type="Proteomes" id="UP001141552"/>
    </source>
</evidence>
<accession>A0A9Q0J7B1</accession>
<dbReference type="PANTHER" id="PTHR13526:SF8">
    <property type="entry name" value="TRANSCRIPTION FACTOR SPT20 HOMOLOG"/>
    <property type="match status" value="1"/>
</dbReference>
<feature type="region of interest" description="Disordered" evidence="1">
    <location>
        <begin position="422"/>
        <end position="540"/>
    </location>
</feature>
<dbReference type="EMBL" id="JAKUCV010005550">
    <property type="protein sequence ID" value="KAJ4830717.1"/>
    <property type="molecule type" value="Genomic_DNA"/>
</dbReference>
<dbReference type="GO" id="GO:0000124">
    <property type="term" value="C:SAGA complex"/>
    <property type="evidence" value="ECO:0007669"/>
    <property type="project" value="InterPro"/>
</dbReference>
<dbReference type="OrthoDB" id="1932706at2759"/>
<comment type="caution">
    <text evidence="2">The sequence shown here is derived from an EMBL/GenBank/DDBJ whole genome shotgun (WGS) entry which is preliminary data.</text>
</comment>
<feature type="region of interest" description="Disordered" evidence="1">
    <location>
        <begin position="262"/>
        <end position="307"/>
    </location>
</feature>
<feature type="non-terminal residue" evidence="2">
    <location>
        <position position="1"/>
    </location>
</feature>
<gene>
    <name evidence="2" type="ORF">Tsubulata_032674</name>
</gene>
<sequence length="540" mass="59059">HEVSFTLNLYLDGYSIGKPSEAIESGRLSGDLLDDIPCQYVNGTLICEVRDYRKCCSDRELVIRLWLGSLLSRKCASECYLENIVKDIPLISDNSWTYGSRIPDIESPATTTLSRSLPKLDRLCDNPVPTRLNLDLSSLRRKRLRQTPEVTVTSNTRIHGKKVCIDGVPESSNSRFEDIGIISGNAMPQHVQENLSVQNLSPNRKRKKLSIRWQCISTTFDISTNMVYNWGWHPKDLALGGLSSMPGASPSGQYMAIAYGDTANTSTSPHGKREHQDGQISPLSNFSKRPRLPSVGPDGTPPRQIGSHADTLRASDISWKNSLMQQQAMTRSIQYEVSSEMFEGLINQNSGATSFSAGQWGMRIGPKEEPFEREKLDSADLGQVKNDMSMMETDTGHLHMHHSRPPQRLPPNLMRSTFAQGSWSNLSQDPRKEEQLQKRKSAESPRLSPGALAQSPLSSKSGELSSGSAGPHFGAGGALGSSQKEKAQAGGTKRRTTSHPKNPVMSNVGSPASVSNISAPLNADSPSMGTPTAADQTMLE</sequence>
<dbReference type="GO" id="GO:0006357">
    <property type="term" value="P:regulation of transcription by RNA polymerase II"/>
    <property type="evidence" value="ECO:0007669"/>
    <property type="project" value="TreeGrafter"/>
</dbReference>
<reference evidence="2" key="2">
    <citation type="journal article" date="2023" name="Plants (Basel)">
        <title>Annotation of the Turnera subulata (Passifloraceae) Draft Genome Reveals the S-Locus Evolved after the Divergence of Turneroideae from Passifloroideae in a Stepwise Manner.</title>
        <authorList>
            <person name="Henning P.M."/>
            <person name="Roalson E.H."/>
            <person name="Mir W."/>
            <person name="McCubbin A.G."/>
            <person name="Shore J.S."/>
        </authorList>
    </citation>
    <scope>NUCLEOTIDE SEQUENCE</scope>
    <source>
        <strain evidence="2">F60SS</strain>
    </source>
</reference>
<protein>
    <submittedName>
        <fullName evidence="2">Uncharacterized protein</fullName>
    </submittedName>
</protein>
<feature type="compositionally biased region" description="Polar residues" evidence="1">
    <location>
        <begin position="504"/>
        <end position="540"/>
    </location>
</feature>
<organism evidence="2 3">
    <name type="scientific">Turnera subulata</name>
    <dbReference type="NCBI Taxonomy" id="218843"/>
    <lineage>
        <taxon>Eukaryota</taxon>
        <taxon>Viridiplantae</taxon>
        <taxon>Streptophyta</taxon>
        <taxon>Embryophyta</taxon>
        <taxon>Tracheophyta</taxon>
        <taxon>Spermatophyta</taxon>
        <taxon>Magnoliopsida</taxon>
        <taxon>eudicotyledons</taxon>
        <taxon>Gunneridae</taxon>
        <taxon>Pentapetalae</taxon>
        <taxon>rosids</taxon>
        <taxon>fabids</taxon>
        <taxon>Malpighiales</taxon>
        <taxon>Passifloraceae</taxon>
        <taxon>Turnera</taxon>
    </lineage>
</organism>
<evidence type="ECO:0000256" key="1">
    <source>
        <dbReference type="SAM" id="MobiDB-lite"/>
    </source>
</evidence>
<evidence type="ECO:0000313" key="2">
    <source>
        <dbReference type="EMBL" id="KAJ4830717.1"/>
    </source>
</evidence>
<feature type="compositionally biased region" description="Basic and acidic residues" evidence="1">
    <location>
        <begin position="429"/>
        <end position="443"/>
    </location>
</feature>